<evidence type="ECO:0000313" key="3">
    <source>
        <dbReference type="EMBL" id="ABM93499.1"/>
    </source>
</evidence>
<keyword evidence="2" id="KW-0812">Transmembrane</keyword>
<reference evidence="3 4" key="1">
    <citation type="journal article" date="2007" name="J. Bacteriol.">
        <title>Whole-genome analysis of the methyl tert-butyl ether-degrading beta-proteobacterium Methylibium petroleiphilum PM1.</title>
        <authorList>
            <person name="Kane S.R."/>
            <person name="Chakicherla A.Y."/>
            <person name="Chain P.S.G."/>
            <person name="Schmidt R."/>
            <person name="Shin M.W."/>
            <person name="Legler T.C."/>
            <person name="Scow K.M."/>
            <person name="Larimer F.W."/>
            <person name="Lucas S.M."/>
            <person name="Richardson P.M."/>
            <person name="Hristova K.R."/>
        </authorList>
    </citation>
    <scope>NUCLEOTIDE SEQUENCE [LARGE SCALE GENOMIC DNA]</scope>
    <source>
        <strain evidence="4">ATCC BAA-1232 / LMG 22953 / PM1</strain>
    </source>
</reference>
<dbReference type="AlphaFoldDB" id="A2SD60"/>
<protein>
    <recommendedName>
        <fullName evidence="5">Bacteriophage tail tape measure C-terminal domain-containing protein</fullName>
    </recommendedName>
</protein>
<feature type="transmembrane region" description="Helical" evidence="2">
    <location>
        <begin position="134"/>
        <end position="153"/>
    </location>
</feature>
<dbReference type="HOGENOM" id="CLU_391138_0_0_4"/>
<keyword evidence="2" id="KW-1133">Transmembrane helix</keyword>
<evidence type="ECO:0000313" key="4">
    <source>
        <dbReference type="Proteomes" id="UP000000366"/>
    </source>
</evidence>
<evidence type="ECO:0000256" key="1">
    <source>
        <dbReference type="SAM" id="MobiDB-lite"/>
    </source>
</evidence>
<gene>
    <name evidence="3" type="ordered locus">Mpe_A0537</name>
</gene>
<dbReference type="RefSeq" id="WP_011828137.1">
    <property type="nucleotide sequence ID" value="NC_008825.1"/>
</dbReference>
<dbReference type="eggNOG" id="COG5280">
    <property type="taxonomic scope" value="Bacteria"/>
</dbReference>
<organism evidence="3 4">
    <name type="scientific">Methylibium petroleiphilum (strain ATCC BAA-1232 / LMG 22953 / PM1)</name>
    <dbReference type="NCBI Taxonomy" id="420662"/>
    <lineage>
        <taxon>Bacteria</taxon>
        <taxon>Pseudomonadati</taxon>
        <taxon>Pseudomonadota</taxon>
        <taxon>Betaproteobacteria</taxon>
        <taxon>Burkholderiales</taxon>
        <taxon>Sphaerotilaceae</taxon>
        <taxon>Methylibium</taxon>
    </lineage>
</organism>
<proteinExistence type="predicted"/>
<evidence type="ECO:0000256" key="2">
    <source>
        <dbReference type="SAM" id="Phobius"/>
    </source>
</evidence>
<dbReference type="Proteomes" id="UP000000366">
    <property type="component" value="Chromosome"/>
</dbReference>
<dbReference type="eggNOG" id="COG1196">
    <property type="taxonomic scope" value="Bacteria"/>
</dbReference>
<sequence>MAGDLKAQIEISADSKGVESGVGKAKKSLASLGVTADATGKRAADGFDKIGTASASARRSIDATVARLQMQAATVNKSTVDAKLFELAQRGASRSQLVAAEAALRSVAASKAQAEALVKSEAAYNSARASATRYGAYLATLSVAAGAAVAAIIKRSINAQDAFNDLKDATGASIENISALDRIARETGGGFESMSSTLVKFNQVLSKTDDDSAEAARILKALGLNAEELRKIDPAEALRQTAVALAKVADDGSRARAIQVLFGKSVREAAPLLNDLAEKTELVATTTTAAALKAEDFNKKIFQIKANAEDAARILASSLIPTVSNLADEFLVGMKHADGLLDAIITFGTINPFKTQAGNLKSLREELAGLEGDRQRYVRAGSDTRAIDDAIRNARKQIDFLSELQQRQALQGVGDTSDALSRRLAPSAAPSLKIPDKPPRSTGSKADPQAEAKRYLESLQKQLEATQNLTISEQTLRDLQMDRLGKVSPALREALLSTAQQVDLARDWTKALEDAAQAREEASRVQQRADEAAVASVAQMIEQNQALKDEIALIGASIGQRVAIEKARISSAIAIKEETLAQLQSVGASKVVIESLQKEIALLRERQGLIDDRGAAEKVAAEAEKAGDAAKELGLTFSSAFEDAIVGGKGLRDILKGVEQDLLRLAVRKGITEPFADAAEGFFKNSGEGGWGSILSAVGSFFGGGRAIGGPVSAGKMYRVNERRPEVLDVGGQQFLMMGNQSGKVQSAGTKEQSVVVTNNFTLHQPASRETQQQIASRAGAAITAAMRRGTA</sequence>
<dbReference type="KEGG" id="mpt:Mpe_A0537"/>
<dbReference type="STRING" id="420662.Mpe_A0537"/>
<name>A2SD60_METPP</name>
<feature type="region of interest" description="Disordered" evidence="1">
    <location>
        <begin position="412"/>
        <end position="451"/>
    </location>
</feature>
<keyword evidence="2" id="KW-0472">Membrane</keyword>
<evidence type="ECO:0008006" key="5">
    <source>
        <dbReference type="Google" id="ProtNLM"/>
    </source>
</evidence>
<keyword evidence="4" id="KW-1185">Reference proteome</keyword>
<dbReference type="EMBL" id="CP000555">
    <property type="protein sequence ID" value="ABM93499.1"/>
    <property type="molecule type" value="Genomic_DNA"/>
</dbReference>
<accession>A2SD60</accession>